<feature type="region of interest" description="Disordered" evidence="1">
    <location>
        <begin position="1"/>
        <end position="26"/>
    </location>
</feature>
<comment type="caution">
    <text evidence="3">The sequence shown here is derived from an EMBL/GenBank/DDBJ whole genome shotgun (WGS) entry which is preliminary data.</text>
</comment>
<dbReference type="AlphaFoldDB" id="A0AA39YDT5"/>
<evidence type="ECO:0000256" key="1">
    <source>
        <dbReference type="SAM" id="MobiDB-lite"/>
    </source>
</evidence>
<dbReference type="Proteomes" id="UP001174936">
    <property type="component" value="Unassembled WGS sequence"/>
</dbReference>
<keyword evidence="2" id="KW-0472">Membrane</keyword>
<keyword evidence="2" id="KW-1133">Transmembrane helix</keyword>
<reference evidence="3" key="1">
    <citation type="submission" date="2023-06" db="EMBL/GenBank/DDBJ databases">
        <title>Genome-scale phylogeny and comparative genomics of the fungal order Sordariales.</title>
        <authorList>
            <consortium name="Lawrence Berkeley National Laboratory"/>
            <person name="Hensen N."/>
            <person name="Bonometti L."/>
            <person name="Westerberg I."/>
            <person name="Brannstrom I.O."/>
            <person name="Guillou S."/>
            <person name="Cros-Aarteil S."/>
            <person name="Calhoun S."/>
            <person name="Haridas S."/>
            <person name="Kuo A."/>
            <person name="Mondo S."/>
            <person name="Pangilinan J."/>
            <person name="Riley R."/>
            <person name="Labutti K."/>
            <person name="Andreopoulos B."/>
            <person name="Lipzen A."/>
            <person name="Chen C."/>
            <person name="Yanf M."/>
            <person name="Daum C."/>
            <person name="Ng V."/>
            <person name="Clum A."/>
            <person name="Steindorff A."/>
            <person name="Ohm R."/>
            <person name="Martin F."/>
            <person name="Silar P."/>
            <person name="Natvig D."/>
            <person name="Lalanne C."/>
            <person name="Gautier V."/>
            <person name="Ament-Velasquez S.L."/>
            <person name="Kruys A."/>
            <person name="Hutchinson M.I."/>
            <person name="Powell A.J."/>
            <person name="Barry K."/>
            <person name="Miller A.N."/>
            <person name="Grigoriev I.V."/>
            <person name="Debuchy R."/>
            <person name="Gladieux P."/>
            <person name="Thoren M.H."/>
            <person name="Johannesson H."/>
        </authorList>
    </citation>
    <scope>NUCLEOTIDE SEQUENCE</scope>
    <source>
        <strain evidence="3">SMH2532-1</strain>
    </source>
</reference>
<evidence type="ECO:0000256" key="2">
    <source>
        <dbReference type="SAM" id="Phobius"/>
    </source>
</evidence>
<sequence length="438" mass="48206">MADSDHPVDARFWSRSGSGTHDPLGPGGIGAKLPYVKSALERATSSSPSFFVFSVCGDPFRGSHTVSTMRQRPTVPVIAEIAPLEAFLGLNDHSHGLFDTLRTYLDYFTDFDPSQQHREAITFLVRSGRSGHAVIFALKVYLRSFSAVALLAAKNPADLAALRALISDANAPLLRASPLGLLALVLEQRSLIWEEWVAKVWVSINMIEGMNKLAPEAWISCFPSEEKLKELEDMDALQNRMSEAGVELSHGTGILEGGVRLGKFFEEAITVVYGEEQTQGGLMCGGLRPGEREHLMERLRGPMSRIVAALERFRELHRRHQGHIGQIHNLIAQRETKTNRAIAEINLDVARVTADDSRTMKTVALVELIFLPAIFISTLWGAVGIVELDGATNKHVFVAVILTLTATVLCCWALYMRFSRKPFDKRHNSALAAGLGIV</sequence>
<evidence type="ECO:0000313" key="4">
    <source>
        <dbReference type="Proteomes" id="UP001174936"/>
    </source>
</evidence>
<keyword evidence="4" id="KW-1185">Reference proteome</keyword>
<gene>
    <name evidence="3" type="ORF">B0T16DRAFT_457067</name>
</gene>
<evidence type="ECO:0000313" key="3">
    <source>
        <dbReference type="EMBL" id="KAK0649676.1"/>
    </source>
</evidence>
<organism evidence="3 4">
    <name type="scientific">Cercophora newfieldiana</name>
    <dbReference type="NCBI Taxonomy" id="92897"/>
    <lineage>
        <taxon>Eukaryota</taxon>
        <taxon>Fungi</taxon>
        <taxon>Dikarya</taxon>
        <taxon>Ascomycota</taxon>
        <taxon>Pezizomycotina</taxon>
        <taxon>Sordariomycetes</taxon>
        <taxon>Sordariomycetidae</taxon>
        <taxon>Sordariales</taxon>
        <taxon>Lasiosphaeriaceae</taxon>
        <taxon>Cercophora</taxon>
    </lineage>
</organism>
<keyword evidence="2" id="KW-0812">Transmembrane</keyword>
<feature type="transmembrane region" description="Helical" evidence="2">
    <location>
        <begin position="363"/>
        <end position="383"/>
    </location>
</feature>
<feature type="transmembrane region" description="Helical" evidence="2">
    <location>
        <begin position="395"/>
        <end position="416"/>
    </location>
</feature>
<protein>
    <submittedName>
        <fullName evidence="3">Uncharacterized protein</fullName>
    </submittedName>
</protein>
<dbReference type="EMBL" id="JAULSV010000003">
    <property type="protein sequence ID" value="KAK0649676.1"/>
    <property type="molecule type" value="Genomic_DNA"/>
</dbReference>
<dbReference type="Gene3D" id="1.20.58.340">
    <property type="entry name" value="Magnesium transport protein CorA, transmembrane region"/>
    <property type="match status" value="1"/>
</dbReference>
<name>A0AA39YDT5_9PEZI</name>
<accession>A0AA39YDT5</accession>
<proteinExistence type="predicted"/>